<sequence>MTGRKLNRDAIAAHNYFRAAHGCPKLRHDKNLERSAQKWAKELATANRLYHSDAKTYGENLAFRWCSGKGDLSGMVHSGHEASQMWYDEVACHNFSGQFSSKSGHFSQLIWKSTTKCGFGRAISSDGKSAYVVGHYYPPGNVQGQFAENVPRAKRPVKQYTPKPKKQSNACLIL</sequence>
<dbReference type="AlphaFoldDB" id="A0A8S9YJW1"/>
<evidence type="ECO:0000259" key="1">
    <source>
        <dbReference type="SMART" id="SM00198"/>
    </source>
</evidence>
<protein>
    <recommendedName>
        <fullName evidence="1">SCP domain-containing protein</fullName>
    </recommendedName>
</protein>
<dbReference type="OrthoDB" id="337038at2759"/>
<evidence type="ECO:0000313" key="2">
    <source>
        <dbReference type="EMBL" id="KAF7254982.1"/>
    </source>
</evidence>
<dbReference type="FunFam" id="3.40.33.10:FF:000002">
    <property type="entry name" value="Golgi-associated plant pathogenesis-related protein 1"/>
    <property type="match status" value="1"/>
</dbReference>
<reference evidence="2" key="1">
    <citation type="submission" date="2019-07" db="EMBL/GenBank/DDBJ databases">
        <title>Annotation for the trematode Paragonimus miyazaki's.</title>
        <authorList>
            <person name="Choi Y.-J."/>
        </authorList>
    </citation>
    <scope>NUCLEOTIDE SEQUENCE</scope>
    <source>
        <strain evidence="2">Japan</strain>
    </source>
</reference>
<dbReference type="GO" id="GO:0005576">
    <property type="term" value="C:extracellular region"/>
    <property type="evidence" value="ECO:0007669"/>
    <property type="project" value="InterPro"/>
</dbReference>
<dbReference type="InterPro" id="IPR001283">
    <property type="entry name" value="CRISP-related"/>
</dbReference>
<accession>A0A8S9YJW1</accession>
<feature type="domain" description="SCP" evidence="1">
    <location>
        <begin position="5"/>
        <end position="144"/>
    </location>
</feature>
<comment type="caution">
    <text evidence="2">The sequence shown here is derived from an EMBL/GenBank/DDBJ whole genome shotgun (WGS) entry which is preliminary data.</text>
</comment>
<dbReference type="Gene3D" id="3.40.33.10">
    <property type="entry name" value="CAP"/>
    <property type="match status" value="1"/>
</dbReference>
<dbReference type="InterPro" id="IPR014044">
    <property type="entry name" value="CAP_dom"/>
</dbReference>
<dbReference type="Proteomes" id="UP000822476">
    <property type="component" value="Unassembled WGS sequence"/>
</dbReference>
<dbReference type="EMBL" id="JTDE01004434">
    <property type="protein sequence ID" value="KAF7254982.1"/>
    <property type="molecule type" value="Genomic_DNA"/>
</dbReference>
<keyword evidence="3" id="KW-1185">Reference proteome</keyword>
<dbReference type="InterPro" id="IPR034113">
    <property type="entry name" value="SCP_GAPR1-like"/>
</dbReference>
<dbReference type="SMART" id="SM00198">
    <property type="entry name" value="SCP"/>
    <property type="match status" value="1"/>
</dbReference>
<dbReference type="PROSITE" id="PS01009">
    <property type="entry name" value="CRISP_1"/>
    <property type="match status" value="1"/>
</dbReference>
<name>A0A8S9YJW1_9TREM</name>
<gene>
    <name evidence="2" type="ORF">EG68_08585</name>
</gene>
<dbReference type="PRINTS" id="PR00837">
    <property type="entry name" value="V5TPXLIKE"/>
</dbReference>
<dbReference type="Pfam" id="PF00188">
    <property type="entry name" value="CAP"/>
    <property type="match status" value="1"/>
</dbReference>
<organism evidence="2 3">
    <name type="scientific">Paragonimus skrjabini miyazakii</name>
    <dbReference type="NCBI Taxonomy" id="59628"/>
    <lineage>
        <taxon>Eukaryota</taxon>
        <taxon>Metazoa</taxon>
        <taxon>Spiralia</taxon>
        <taxon>Lophotrochozoa</taxon>
        <taxon>Platyhelminthes</taxon>
        <taxon>Trematoda</taxon>
        <taxon>Digenea</taxon>
        <taxon>Plagiorchiida</taxon>
        <taxon>Troglotremata</taxon>
        <taxon>Troglotrematidae</taxon>
        <taxon>Paragonimus</taxon>
    </lineage>
</organism>
<evidence type="ECO:0000313" key="3">
    <source>
        <dbReference type="Proteomes" id="UP000822476"/>
    </source>
</evidence>
<dbReference type="CDD" id="cd05382">
    <property type="entry name" value="CAP_GAPR1-like"/>
    <property type="match status" value="1"/>
</dbReference>
<dbReference type="SUPFAM" id="SSF55797">
    <property type="entry name" value="PR-1-like"/>
    <property type="match status" value="1"/>
</dbReference>
<dbReference type="InterPro" id="IPR035940">
    <property type="entry name" value="CAP_sf"/>
</dbReference>
<proteinExistence type="predicted"/>
<dbReference type="InterPro" id="IPR018244">
    <property type="entry name" value="Allrgn_V5/Tpx1_CS"/>
</dbReference>
<dbReference type="PANTHER" id="PTHR10334">
    <property type="entry name" value="CYSTEINE-RICH SECRETORY PROTEIN-RELATED"/>
    <property type="match status" value="1"/>
</dbReference>